<name>A0ABV7SXD8_9SPHN</name>
<dbReference type="PANTHER" id="PTHR30035">
    <property type="entry name" value="LIPOPROTEIN VACJ-RELATED"/>
    <property type="match status" value="1"/>
</dbReference>
<gene>
    <name evidence="4" type="ORF">ACFONA_15445</name>
</gene>
<evidence type="ECO:0000256" key="1">
    <source>
        <dbReference type="ARBA" id="ARBA00010634"/>
    </source>
</evidence>
<feature type="region of interest" description="Disordered" evidence="3">
    <location>
        <begin position="284"/>
        <end position="322"/>
    </location>
</feature>
<organism evidence="4 5">
    <name type="scientific">Sphingomonas hylomeconis</name>
    <dbReference type="NCBI Taxonomy" id="1395958"/>
    <lineage>
        <taxon>Bacteria</taxon>
        <taxon>Pseudomonadati</taxon>
        <taxon>Pseudomonadota</taxon>
        <taxon>Alphaproteobacteria</taxon>
        <taxon>Sphingomonadales</taxon>
        <taxon>Sphingomonadaceae</taxon>
        <taxon>Sphingomonas</taxon>
    </lineage>
</organism>
<dbReference type="PRINTS" id="PR01805">
    <property type="entry name" value="VACJLIPOPROT"/>
</dbReference>
<evidence type="ECO:0000313" key="5">
    <source>
        <dbReference type="Proteomes" id="UP001595713"/>
    </source>
</evidence>
<sequence>MGLLILTTAAALSVAPPLQTEPPAAPAAPITAPVDQAVPQPIETPAPSLTPLPLQDTAPPAAEPPHQADVVVTARSASDAADPLRGANLKAFELTNAVDDAIVGPVAMVYKKKVPSPIRQGIHNFLYNLREPVVFINFVLQHKIGKAAETVGRFALNTTIGALGVVDMAKRKPFKLPRRGNGFADTLGFYGVPNGPFMFLPIVGPTTVRDLFGGAVDRLTMPLVFGRTFTRPEVAAPLGVLGALDHRAEFDETLSALHDGQEDPYANTRAFYLQRRQAEIDHLRGRKTGASSPMSEKPVGPIRVNGRVLTPTPAPPTPAPGN</sequence>
<dbReference type="Pfam" id="PF04333">
    <property type="entry name" value="MlaA"/>
    <property type="match status" value="1"/>
</dbReference>
<evidence type="ECO:0000256" key="2">
    <source>
        <dbReference type="ARBA" id="ARBA00022729"/>
    </source>
</evidence>
<dbReference type="RefSeq" id="WP_261292583.1">
    <property type="nucleotide sequence ID" value="NZ_JANQBK010000001.1"/>
</dbReference>
<comment type="caution">
    <text evidence="4">The sequence shown here is derived from an EMBL/GenBank/DDBJ whole genome shotgun (WGS) entry which is preliminary data.</text>
</comment>
<keyword evidence="5" id="KW-1185">Reference proteome</keyword>
<protein>
    <submittedName>
        <fullName evidence="4">VacJ family lipoprotein</fullName>
    </submittedName>
</protein>
<dbReference type="InterPro" id="IPR007428">
    <property type="entry name" value="MlaA"/>
</dbReference>
<dbReference type="EMBL" id="JBHRXP010000007">
    <property type="protein sequence ID" value="MFC3581566.1"/>
    <property type="molecule type" value="Genomic_DNA"/>
</dbReference>
<evidence type="ECO:0000313" key="4">
    <source>
        <dbReference type="EMBL" id="MFC3581566.1"/>
    </source>
</evidence>
<proteinExistence type="inferred from homology"/>
<accession>A0ABV7SXD8</accession>
<dbReference type="Proteomes" id="UP001595713">
    <property type="component" value="Unassembled WGS sequence"/>
</dbReference>
<feature type="region of interest" description="Disordered" evidence="3">
    <location>
        <begin position="38"/>
        <end position="65"/>
    </location>
</feature>
<keyword evidence="2" id="KW-0732">Signal</keyword>
<evidence type="ECO:0000256" key="3">
    <source>
        <dbReference type="SAM" id="MobiDB-lite"/>
    </source>
</evidence>
<dbReference type="PANTHER" id="PTHR30035:SF3">
    <property type="entry name" value="INTERMEMBRANE PHOSPHOLIPID TRANSPORT SYSTEM LIPOPROTEIN MLAA"/>
    <property type="match status" value="1"/>
</dbReference>
<feature type="compositionally biased region" description="Pro residues" evidence="3">
    <location>
        <begin position="312"/>
        <end position="322"/>
    </location>
</feature>
<keyword evidence="4" id="KW-0449">Lipoprotein</keyword>
<comment type="similarity">
    <text evidence="1">Belongs to the MlaA family.</text>
</comment>
<reference evidence="5" key="1">
    <citation type="journal article" date="2019" name="Int. J. Syst. Evol. Microbiol.">
        <title>The Global Catalogue of Microorganisms (GCM) 10K type strain sequencing project: providing services to taxonomists for standard genome sequencing and annotation.</title>
        <authorList>
            <consortium name="The Broad Institute Genomics Platform"/>
            <consortium name="The Broad Institute Genome Sequencing Center for Infectious Disease"/>
            <person name="Wu L."/>
            <person name="Ma J."/>
        </authorList>
    </citation>
    <scope>NUCLEOTIDE SEQUENCE [LARGE SCALE GENOMIC DNA]</scope>
    <source>
        <strain evidence="5">KCTC 42739</strain>
    </source>
</reference>